<evidence type="ECO:0000313" key="2">
    <source>
        <dbReference type="Proteomes" id="UP001153269"/>
    </source>
</evidence>
<sequence>MWAPPTSTNAMRRTGRIFRQPKLQHVAISRQTQKRERETCARRSRRCTKQENVTRAGALGHHSMRADIGARHTHAPYFYRDMNIDHQRICPYSLFNTIFLHSFIVLYWRWCRSAGDVAALEEICKTAEMCSTHPPSSKMPRPLSDYNNHLSYFPQKSTQKHRRGKERERVRRVCRRRKDVRRKRCAKRRECGA</sequence>
<reference evidence="1" key="1">
    <citation type="submission" date="2020-03" db="EMBL/GenBank/DDBJ databases">
        <authorList>
            <person name="Weist P."/>
        </authorList>
    </citation>
    <scope>NUCLEOTIDE SEQUENCE</scope>
</reference>
<evidence type="ECO:0000313" key="1">
    <source>
        <dbReference type="EMBL" id="CAB1437716.1"/>
    </source>
</evidence>
<name>A0A9N7YS71_PLEPL</name>
<dbReference type="Proteomes" id="UP001153269">
    <property type="component" value="Unassembled WGS sequence"/>
</dbReference>
<dbReference type="AlphaFoldDB" id="A0A9N7YS71"/>
<dbReference type="EMBL" id="CADEAL010002062">
    <property type="protein sequence ID" value="CAB1437716.1"/>
    <property type="molecule type" value="Genomic_DNA"/>
</dbReference>
<keyword evidence="2" id="KW-1185">Reference proteome</keyword>
<gene>
    <name evidence="1" type="ORF">PLEPLA_LOCUS25736</name>
</gene>
<comment type="caution">
    <text evidence="1">The sequence shown here is derived from an EMBL/GenBank/DDBJ whole genome shotgun (WGS) entry which is preliminary data.</text>
</comment>
<accession>A0A9N7YS71</accession>
<protein>
    <submittedName>
        <fullName evidence="1">Uncharacterized protein</fullName>
    </submittedName>
</protein>
<proteinExistence type="predicted"/>
<organism evidence="1 2">
    <name type="scientific">Pleuronectes platessa</name>
    <name type="common">European plaice</name>
    <dbReference type="NCBI Taxonomy" id="8262"/>
    <lineage>
        <taxon>Eukaryota</taxon>
        <taxon>Metazoa</taxon>
        <taxon>Chordata</taxon>
        <taxon>Craniata</taxon>
        <taxon>Vertebrata</taxon>
        <taxon>Euteleostomi</taxon>
        <taxon>Actinopterygii</taxon>
        <taxon>Neopterygii</taxon>
        <taxon>Teleostei</taxon>
        <taxon>Neoteleostei</taxon>
        <taxon>Acanthomorphata</taxon>
        <taxon>Carangaria</taxon>
        <taxon>Pleuronectiformes</taxon>
        <taxon>Pleuronectoidei</taxon>
        <taxon>Pleuronectidae</taxon>
        <taxon>Pleuronectes</taxon>
    </lineage>
</organism>